<evidence type="ECO:0008006" key="3">
    <source>
        <dbReference type="Google" id="ProtNLM"/>
    </source>
</evidence>
<dbReference type="RefSeq" id="WP_157076930.1">
    <property type="nucleotide sequence ID" value="NZ_CP020814.1"/>
</dbReference>
<reference evidence="1 2" key="1">
    <citation type="submission" date="2017-04" db="EMBL/GenBank/DDBJ databases">
        <title>Bacillus krulwichiae AM31D Genome sequencing and assembly.</title>
        <authorList>
            <person name="Krulwich T.A."/>
            <person name="Anastor L."/>
            <person name="Ehrlich R."/>
            <person name="Ehrlich G.D."/>
            <person name="Janto B."/>
        </authorList>
    </citation>
    <scope>NUCLEOTIDE SEQUENCE [LARGE SCALE GENOMIC DNA]</scope>
    <source>
        <strain evidence="1 2">AM31D</strain>
    </source>
</reference>
<dbReference type="Proteomes" id="UP000193006">
    <property type="component" value="Chromosome"/>
</dbReference>
<organism evidence="1 2">
    <name type="scientific">Halalkalibacter krulwichiae</name>
    <dbReference type="NCBI Taxonomy" id="199441"/>
    <lineage>
        <taxon>Bacteria</taxon>
        <taxon>Bacillati</taxon>
        <taxon>Bacillota</taxon>
        <taxon>Bacilli</taxon>
        <taxon>Bacillales</taxon>
        <taxon>Bacillaceae</taxon>
        <taxon>Halalkalibacter</taxon>
    </lineage>
</organism>
<name>A0A1X9MFL4_9BACI</name>
<dbReference type="AlphaFoldDB" id="A0A1X9MFL4"/>
<proteinExistence type="predicted"/>
<evidence type="ECO:0000313" key="2">
    <source>
        <dbReference type="Proteomes" id="UP000193006"/>
    </source>
</evidence>
<evidence type="ECO:0000313" key="1">
    <source>
        <dbReference type="EMBL" id="ARK31320.1"/>
    </source>
</evidence>
<dbReference type="KEGG" id="bkw:BkAM31D_16470"/>
<accession>A0A1X9MFL4</accession>
<protein>
    <recommendedName>
        <fullName evidence="3">Phage protein</fullName>
    </recommendedName>
</protein>
<sequence>MKTTLSEKSIRCIEIIRMEDTAVNMILENCLVATAEKIEDRQAWLKYEKKVKEE</sequence>
<keyword evidence="2" id="KW-1185">Reference proteome</keyword>
<dbReference type="STRING" id="199441.BkAM31D_16470"/>
<dbReference type="EMBL" id="CP020814">
    <property type="protein sequence ID" value="ARK31320.1"/>
    <property type="molecule type" value="Genomic_DNA"/>
</dbReference>
<gene>
    <name evidence="1" type="ORF">BkAM31D_16470</name>
</gene>